<dbReference type="Pfam" id="PF00230">
    <property type="entry name" value="MIP"/>
    <property type="match status" value="2"/>
</dbReference>
<name>A0ABQ8D7S8_BRANA</name>
<dbReference type="PROSITE" id="PS50011">
    <property type="entry name" value="PROTEIN_KINASE_DOM"/>
    <property type="match status" value="1"/>
</dbReference>
<keyword evidence="6 8" id="KW-1133">Transmembrane helix</keyword>
<feature type="transmembrane region" description="Helical" evidence="8">
    <location>
        <begin position="1001"/>
        <end position="1022"/>
    </location>
</feature>
<evidence type="ECO:0000256" key="2">
    <source>
        <dbReference type="ARBA" id="ARBA00022448"/>
    </source>
</evidence>
<evidence type="ECO:0000256" key="7">
    <source>
        <dbReference type="ARBA" id="ARBA00023136"/>
    </source>
</evidence>
<keyword evidence="5" id="KW-0677">Repeat</keyword>
<dbReference type="EMBL" id="JAGKQM010000005">
    <property type="protein sequence ID" value="KAH0925424.1"/>
    <property type="molecule type" value="Genomic_DNA"/>
</dbReference>
<dbReference type="PRINTS" id="PR00783">
    <property type="entry name" value="MINTRINSICP"/>
</dbReference>
<feature type="transmembrane region" description="Helical" evidence="8">
    <location>
        <begin position="1094"/>
        <end position="1114"/>
    </location>
</feature>
<feature type="transmembrane region" description="Helical" evidence="8">
    <location>
        <begin position="81"/>
        <end position="102"/>
    </location>
</feature>
<keyword evidence="4 8" id="KW-0812">Transmembrane</keyword>
<evidence type="ECO:0000256" key="5">
    <source>
        <dbReference type="ARBA" id="ARBA00022737"/>
    </source>
</evidence>
<dbReference type="InterPro" id="IPR000425">
    <property type="entry name" value="MIP"/>
</dbReference>
<organism evidence="10 11">
    <name type="scientific">Brassica napus</name>
    <name type="common">Rape</name>
    <dbReference type="NCBI Taxonomy" id="3708"/>
    <lineage>
        <taxon>Eukaryota</taxon>
        <taxon>Viridiplantae</taxon>
        <taxon>Streptophyta</taxon>
        <taxon>Embryophyta</taxon>
        <taxon>Tracheophyta</taxon>
        <taxon>Spermatophyta</taxon>
        <taxon>Magnoliopsida</taxon>
        <taxon>eudicotyledons</taxon>
        <taxon>Gunneridae</taxon>
        <taxon>Pentapetalae</taxon>
        <taxon>rosids</taxon>
        <taxon>malvids</taxon>
        <taxon>Brassicales</taxon>
        <taxon>Brassicaceae</taxon>
        <taxon>Brassiceae</taxon>
        <taxon>Brassica</taxon>
    </lineage>
</organism>
<evidence type="ECO:0000256" key="4">
    <source>
        <dbReference type="ARBA" id="ARBA00022692"/>
    </source>
</evidence>
<dbReference type="SUPFAM" id="SSF56112">
    <property type="entry name" value="Protein kinase-like (PK-like)"/>
    <property type="match status" value="1"/>
</dbReference>
<dbReference type="InterPro" id="IPR032675">
    <property type="entry name" value="LRR_dom_sf"/>
</dbReference>
<dbReference type="InterPro" id="IPR001611">
    <property type="entry name" value="Leu-rich_rpt"/>
</dbReference>
<feature type="domain" description="Protein kinase" evidence="9">
    <location>
        <begin position="1079"/>
        <end position="1433"/>
    </location>
</feature>
<evidence type="ECO:0000256" key="8">
    <source>
        <dbReference type="SAM" id="Phobius"/>
    </source>
</evidence>
<comment type="subcellular location">
    <subcellularLocation>
        <location evidence="1">Membrane</location>
        <topology evidence="1">Multi-pass membrane protein</topology>
    </subcellularLocation>
</comment>
<comment type="caution">
    <text evidence="10">The sequence shown here is derived from an EMBL/GenBank/DDBJ whole genome shotgun (WGS) entry which is preliminary data.</text>
</comment>
<dbReference type="InterPro" id="IPR008271">
    <property type="entry name" value="Ser/Thr_kinase_AS"/>
</dbReference>
<dbReference type="PROSITE" id="PS00108">
    <property type="entry name" value="PROTEIN_KINASE_ST"/>
    <property type="match status" value="1"/>
</dbReference>
<feature type="transmembrane region" description="Helical" evidence="8">
    <location>
        <begin position="974"/>
        <end position="995"/>
    </location>
</feature>
<feature type="non-terminal residue" evidence="10">
    <location>
        <position position="1"/>
    </location>
</feature>
<dbReference type="SMART" id="SM00365">
    <property type="entry name" value="LRR_SD22"/>
    <property type="match status" value="5"/>
</dbReference>
<dbReference type="InterPro" id="IPR003591">
    <property type="entry name" value="Leu-rich_rpt_typical-subtyp"/>
</dbReference>
<dbReference type="InterPro" id="IPR022357">
    <property type="entry name" value="MIP_CS"/>
</dbReference>
<dbReference type="InterPro" id="IPR023271">
    <property type="entry name" value="Aquaporin-like"/>
</dbReference>
<dbReference type="Proteomes" id="UP000824890">
    <property type="component" value="Unassembled WGS sequence"/>
</dbReference>
<accession>A0ABQ8D7S8</accession>
<sequence length="1496" mass="163684">IQQKKKMDDISVSKSNHGNVVVLNIQAPPVSKTSFPSSPSTSPPLLSVHFLQKLIAELVGTYYLIFAGCAAIAVNAQHNNVVTLVGIAVVWGLVVMVLVYSLGHISAHFNPAVTIALASCKRFPLYQLPAYLTVQVIGSALASATLRLLFDLNNDVCSKKHDVFLGSSPSGTDLQAFGMEFIITGFLMIVVCAVTTSKRTTKELEGLIIGATVTLNVIFAGEVSGASMNPARSLGPALVWGCYKGIWIYLLVPTLGAVLAALIHKLLPATQKANSEFSKTGSSHKRITDLPFVSISVPRDQVEILLALKNEFPSRNCDRKLADGVLQSPSANITSWTKDANSFDGVSFDEKTGAVTELNLRGACINGTIKANSNLFRFQHLRYLSLSMNHFDTSSFHAGFGRLTNLEYLDLSQNGFIGQVTSSISNLSRLNTLDLSYNKFTGPFPNIQNLTLLSYIDLSNNDFSGTIPSYLFTMPSLWYINLRQNHLRHPPKLTELDLSFQNTPDTINFDSLPFKSLESLDLSGNVITRLNIGSKNLQELTLSSCNITEFPAFIKTLRSLQKLDLSKNRIVGKAPSLRYNSFLSKLDLSSNAFHGSFPMIPPTMQTIYASNNYFTGDIPLSLCNASGLGRLDLSNNNFSGSIPRCLISKSLGTLKLHNNNLIGTLPYIEKSGLQILDVGHNQISGKLPRSLVNCTSLMFLNVENNRIDDTFPFWLKALPDLQIIVLRSNRFHGLISSPRSHHPFPALRILDISHNNFYGSLPGNYFANWSSPLLKIPRADYPWLKYTGEQHTTYTLEYYPSIYMRNKGVNMELEKIPKAFTAIAISGNRLGGEIPETVGLLKSLIMLDLSNNSFTCHLPSSLANLKQLESLDLSQNQLSGEIPQELRGQCTTNINTTDSRKSVELESSNNRLWTRSVVWTSDRTSPCFIQTMSKSNNGNVVVLNIQAPPVSKTQLPSSPPTSPPLLSVHFMQKLIAELVGTYYLIFAGCAAIAVNAQHNNVVTLVGIAVVWGLVVMVLVYSLGHISAHFNPAVTIALASCKRFPLYQLPAYLIVQVIGSTLASATLRLLFDLNNDVCSKKHDVFLGSSPSGTDLQAFGMEFIITGFLMIVVCAVTTSKRTTKELEGLIIGATVTLNVIFAGDVSGASMNPARSIGPALVWGCYQGIWIYLLAPTLGAVSAALIHKLLPATQKTNPEFSKTGSSHKRVTDLPLRCVRDETTGDRGTVSNNFDQANKIGGGGFGSVFKKICIGIAKGLMFLHEESTFKIIHRDIKGTNVLLDKDLNAKISDFGLARLHEDEKSHISTRVAILYVSKLTMVVFCGYMVPEYAMRGYLTKKADVYSFGIVAIEIVSGKSNANYTPEHESCVGLIDWDFLLHKKGDSAGIIDPELEGKLDIAEAERMIRVALLCTNMSPTLRPNMSEVVKMLQGETEIKQSISDPSVYGDDLHFKATSETGMSPFPSDYAMSSPSSYDLYPREPESIVVDRSLVSSPSAFA</sequence>
<reference evidence="10 11" key="1">
    <citation type="submission" date="2021-05" db="EMBL/GenBank/DDBJ databases">
        <title>Genome Assembly of Synthetic Allotetraploid Brassica napus Reveals Homoeologous Exchanges between Subgenomes.</title>
        <authorList>
            <person name="Davis J.T."/>
        </authorList>
    </citation>
    <scope>NUCLEOTIDE SEQUENCE [LARGE SCALE GENOMIC DNA]</scope>
    <source>
        <strain evidence="11">cv. Da-Ae</strain>
        <tissue evidence="10">Seedling</tissue>
    </source>
</reference>
<feature type="transmembrane region" description="Helical" evidence="8">
    <location>
        <begin position="1166"/>
        <end position="1187"/>
    </location>
</feature>
<feature type="transmembrane region" description="Helical" evidence="8">
    <location>
        <begin position="130"/>
        <end position="150"/>
    </location>
</feature>
<dbReference type="Pfam" id="PF13855">
    <property type="entry name" value="LRR_8"/>
    <property type="match status" value="2"/>
</dbReference>
<keyword evidence="11" id="KW-1185">Reference proteome</keyword>
<evidence type="ECO:0000259" key="9">
    <source>
        <dbReference type="PROSITE" id="PS50011"/>
    </source>
</evidence>
<dbReference type="PROSITE" id="PS00221">
    <property type="entry name" value="MIP"/>
    <property type="match status" value="2"/>
</dbReference>
<dbReference type="SUPFAM" id="SSF52047">
    <property type="entry name" value="RNI-like"/>
    <property type="match status" value="1"/>
</dbReference>
<dbReference type="InterPro" id="IPR034294">
    <property type="entry name" value="Aquaporin_transptr"/>
</dbReference>
<dbReference type="Pfam" id="PF00560">
    <property type="entry name" value="LRR_1"/>
    <property type="match status" value="5"/>
</dbReference>
<feature type="transmembrane region" description="Helical" evidence="8">
    <location>
        <begin position="54"/>
        <end position="75"/>
    </location>
</feature>
<evidence type="ECO:0000256" key="3">
    <source>
        <dbReference type="ARBA" id="ARBA00022614"/>
    </source>
</evidence>
<dbReference type="Gene3D" id="1.20.1080.10">
    <property type="entry name" value="Glycerol uptake facilitator protein"/>
    <property type="match status" value="2"/>
</dbReference>
<feature type="transmembrane region" description="Helical" evidence="8">
    <location>
        <begin position="174"/>
        <end position="194"/>
    </location>
</feature>
<keyword evidence="7 8" id="KW-0472">Membrane</keyword>
<evidence type="ECO:0000256" key="1">
    <source>
        <dbReference type="ARBA" id="ARBA00004141"/>
    </source>
</evidence>
<dbReference type="InterPro" id="IPR011009">
    <property type="entry name" value="Kinase-like_dom_sf"/>
</dbReference>
<dbReference type="PANTHER" id="PTHR45724:SF27">
    <property type="entry name" value="AQUAPORIN NIP2-1-RELATED"/>
    <property type="match status" value="1"/>
</dbReference>
<proteinExistence type="predicted"/>
<dbReference type="InterPro" id="IPR000719">
    <property type="entry name" value="Prot_kinase_dom"/>
</dbReference>
<dbReference type="SMART" id="SM00369">
    <property type="entry name" value="LRR_TYP"/>
    <property type="match status" value="8"/>
</dbReference>
<dbReference type="Gene3D" id="3.80.10.10">
    <property type="entry name" value="Ribonuclease Inhibitor"/>
    <property type="match status" value="3"/>
</dbReference>
<protein>
    <recommendedName>
        <fullName evidence="9">Protein kinase domain-containing protein</fullName>
    </recommendedName>
</protein>
<dbReference type="Pfam" id="PF00069">
    <property type="entry name" value="Pkinase"/>
    <property type="match status" value="1"/>
</dbReference>
<dbReference type="CDD" id="cd00333">
    <property type="entry name" value="MIP"/>
    <property type="match status" value="2"/>
</dbReference>
<dbReference type="SMART" id="SM00220">
    <property type="entry name" value="S_TKc"/>
    <property type="match status" value="1"/>
</dbReference>
<feature type="transmembrane region" description="Helical" evidence="8">
    <location>
        <begin position="1050"/>
        <end position="1070"/>
    </location>
</feature>
<dbReference type="SUPFAM" id="SSF81338">
    <property type="entry name" value="Aquaporin-like"/>
    <property type="match status" value="2"/>
</dbReference>
<feature type="transmembrane region" description="Helical" evidence="8">
    <location>
        <begin position="206"/>
        <end position="226"/>
    </location>
</feature>
<dbReference type="Gene3D" id="1.10.510.10">
    <property type="entry name" value="Transferase(Phosphotransferase) domain 1"/>
    <property type="match status" value="1"/>
</dbReference>
<keyword evidence="3" id="KW-0433">Leucine-rich repeat</keyword>
<dbReference type="PROSITE" id="PS51450">
    <property type="entry name" value="LRR"/>
    <property type="match status" value="1"/>
</dbReference>
<feature type="transmembrane region" description="Helical" evidence="8">
    <location>
        <begin position="246"/>
        <end position="267"/>
    </location>
</feature>
<evidence type="ECO:0000256" key="6">
    <source>
        <dbReference type="ARBA" id="ARBA00022989"/>
    </source>
</evidence>
<feature type="transmembrane region" description="Helical" evidence="8">
    <location>
        <begin position="1126"/>
        <end position="1146"/>
    </location>
</feature>
<evidence type="ECO:0000313" key="10">
    <source>
        <dbReference type="EMBL" id="KAH0925424.1"/>
    </source>
</evidence>
<dbReference type="PANTHER" id="PTHR45724">
    <property type="entry name" value="AQUAPORIN NIP2-1"/>
    <property type="match status" value="1"/>
</dbReference>
<keyword evidence="2" id="KW-0813">Transport</keyword>
<gene>
    <name evidence="10" type="ORF">HID58_017680</name>
</gene>
<evidence type="ECO:0000313" key="11">
    <source>
        <dbReference type="Proteomes" id="UP000824890"/>
    </source>
</evidence>